<evidence type="ECO:0000313" key="2">
    <source>
        <dbReference type="Proteomes" id="UP000649617"/>
    </source>
</evidence>
<comment type="caution">
    <text evidence="1">The sequence shown here is derived from an EMBL/GenBank/DDBJ whole genome shotgun (WGS) entry which is preliminary data.</text>
</comment>
<reference evidence="1" key="1">
    <citation type="submission" date="2021-02" db="EMBL/GenBank/DDBJ databases">
        <authorList>
            <person name="Dougan E. K."/>
            <person name="Rhodes N."/>
            <person name="Thang M."/>
            <person name="Chan C."/>
        </authorList>
    </citation>
    <scope>NUCLEOTIDE SEQUENCE</scope>
</reference>
<dbReference type="Proteomes" id="UP000649617">
    <property type="component" value="Unassembled WGS sequence"/>
</dbReference>
<dbReference type="InterPro" id="IPR029062">
    <property type="entry name" value="Class_I_gatase-like"/>
</dbReference>
<dbReference type="EMBL" id="CAJNIZ010002314">
    <property type="protein sequence ID" value="CAE7209173.1"/>
    <property type="molecule type" value="Genomic_DNA"/>
</dbReference>
<organism evidence="1 2">
    <name type="scientific">Symbiodinium pilosum</name>
    <name type="common">Dinoflagellate</name>
    <dbReference type="NCBI Taxonomy" id="2952"/>
    <lineage>
        <taxon>Eukaryota</taxon>
        <taxon>Sar</taxon>
        <taxon>Alveolata</taxon>
        <taxon>Dinophyceae</taxon>
        <taxon>Suessiales</taxon>
        <taxon>Symbiodiniaceae</taxon>
        <taxon>Symbiodinium</taxon>
    </lineage>
</organism>
<gene>
    <name evidence="1" type="ORF">SPIL2461_LOCUS2186</name>
</gene>
<name>A0A812JS54_SYMPI</name>
<proteinExistence type="predicted"/>
<dbReference type="AlphaFoldDB" id="A0A812JS54"/>
<evidence type="ECO:0000313" key="1">
    <source>
        <dbReference type="EMBL" id="CAE7209173.1"/>
    </source>
</evidence>
<dbReference type="OrthoDB" id="10052168at2759"/>
<accession>A0A812JS54</accession>
<dbReference type="Gene3D" id="3.40.50.880">
    <property type="match status" value="1"/>
</dbReference>
<protein>
    <submittedName>
        <fullName evidence="1">Uncharacterized protein</fullName>
    </submittedName>
</protein>
<sequence>MIKQRVQEGELLYMGRSAGAMAASSDFAMTYEPNPMLEENLLDGSTAGLSLAGSCSLRPHASKSLWNVPGDVFGYAVSHTIVRVANGDGLYCDQGHCVIAGKTSATEPDAFSSSGMHLPRVVEAYRSVYHGYRPEQPNFVTSAMPETPNCRLVLSGKKPLVALASSGLDDADAKDAFDSLMRTLRPADTASMANPYGGLKVLVLDDGALLTKSFWNSLDKDFANPDAVTYVKTGSQTSPEVVRSLTDGFSGFSDGWIKSADCVEPCGGLGSFGFDPGAFTHVSAFDMCATFEQKQALFRLQSHGLEPQVDMTLAEGSPCIQQLNDLLDQASVVVASSGNPDLLGYVFRVFAPQFGEKIAQRVNQGSVAVLAFGAAAMAFGHNFAAAATPSLALQKLLKGNFQGLKLAGQCAVIPGWDKDKLLLGRMTTITLLRFSCICHPL</sequence>
<keyword evidence="2" id="KW-1185">Reference proteome</keyword>